<evidence type="ECO:0000256" key="7">
    <source>
        <dbReference type="PROSITE-ProRule" id="PRU00433"/>
    </source>
</evidence>
<dbReference type="PROSITE" id="PS51257">
    <property type="entry name" value="PROKAR_LIPOPROTEIN"/>
    <property type="match status" value="1"/>
</dbReference>
<dbReference type="Gene3D" id="1.10.760.10">
    <property type="entry name" value="Cytochrome c-like domain"/>
    <property type="match status" value="2"/>
</dbReference>
<keyword evidence="5 9" id="KW-0560">Oxidoreductase</keyword>
<proteinExistence type="predicted"/>
<evidence type="ECO:0000256" key="5">
    <source>
        <dbReference type="ARBA" id="ARBA00023002"/>
    </source>
</evidence>
<dbReference type="InterPro" id="IPR036909">
    <property type="entry name" value="Cyt_c-like_dom_sf"/>
</dbReference>
<dbReference type="Proteomes" id="UP001253848">
    <property type="component" value="Unassembled WGS sequence"/>
</dbReference>
<feature type="domain" description="Cytochrome c" evidence="8">
    <location>
        <begin position="313"/>
        <end position="446"/>
    </location>
</feature>
<protein>
    <submittedName>
        <fullName evidence="9">Cytochrome c peroxidase</fullName>
        <ecNumber evidence="9">1.11.1.5</ecNumber>
    </submittedName>
</protein>
<keyword evidence="6 7" id="KW-0408">Iron</keyword>
<evidence type="ECO:0000259" key="8">
    <source>
        <dbReference type="PROSITE" id="PS51007"/>
    </source>
</evidence>
<evidence type="ECO:0000313" key="10">
    <source>
        <dbReference type="Proteomes" id="UP001253848"/>
    </source>
</evidence>
<dbReference type="InterPro" id="IPR051395">
    <property type="entry name" value="Cytochrome_c_Peroxidase/MauG"/>
</dbReference>
<reference evidence="9 10" key="1">
    <citation type="submission" date="2023-09" db="EMBL/GenBank/DDBJ databases">
        <authorList>
            <person name="Rey-Velasco X."/>
        </authorList>
    </citation>
    <scope>NUCLEOTIDE SEQUENCE [LARGE SCALE GENOMIC DNA]</scope>
    <source>
        <strain evidence="9 10">F225</strain>
    </source>
</reference>
<keyword evidence="9" id="KW-0575">Peroxidase</keyword>
<sequence length="621" mass="70547">MINHQKAFLLLLSVLIFSSCKNKEEYVDLAINQEQATEIVNWENTTKFYLESIEKSIAHLEELEKIGHDNTKSKEVFAMARSEFKKAEPYASYLNPPVGHRVNGPALPVFLEDNSRTMPPVGLQKIEESIYEGGVSEKEFLAEVEVTKGLMINLKENIIKRELNPQRFFVATHQQLLRIISLSIAGFDTPVSQLGFDETITSLRSLLEVYNRSISGIIKERNKKLDLDFQKKISEAIVFIEKDKDFESFDRFTFIRDYMNPITANWVEIRKESGLWDGKISSPFNFDAPGFFEEDSFNPDFFMPAMNRNSSDKQIALGEKLFFDKNLSEDKKMSCATCHAPDKAYSDGMVANLDNQGNVLQRNTPTLINVAFQQSFFWDGRSENLMDQISAVFTNDKEFNTGVHQFSEDILEDPAYKEMIREAFGQISGRNTDVIKALSAYIASLNGFDSKFDRNIRGEENSFTAEEKHGFNLFMGKALCATCHFIPLTNGTVPPFFNETEKEVIGVPETAQNLNLDDDFGFYWMYGVEIHKGMFKTPTVRNSAVTAPYMHNGVYKTLEEVVDFYNLGGGAGLGFDLTHQTLPFDELNLSEEEKNALVAYLKTLTDTDVSETKKENLLVNN</sequence>
<comment type="caution">
    <text evidence="9">The sequence shown here is derived from an EMBL/GenBank/DDBJ whole genome shotgun (WGS) entry which is preliminary data.</text>
</comment>
<dbReference type="PANTHER" id="PTHR30600">
    <property type="entry name" value="CYTOCHROME C PEROXIDASE-RELATED"/>
    <property type="match status" value="1"/>
</dbReference>
<feature type="domain" description="Cytochrome c" evidence="8">
    <location>
        <begin position="465"/>
        <end position="605"/>
    </location>
</feature>
<evidence type="ECO:0000256" key="3">
    <source>
        <dbReference type="ARBA" id="ARBA00022723"/>
    </source>
</evidence>
<evidence type="ECO:0000256" key="6">
    <source>
        <dbReference type="ARBA" id="ARBA00023004"/>
    </source>
</evidence>
<dbReference type="RefSeq" id="WP_311499377.1">
    <property type="nucleotide sequence ID" value="NZ_JAVRHN010000004.1"/>
</dbReference>
<dbReference type="PANTHER" id="PTHR30600:SF10">
    <property type="entry name" value="BLL6722 PROTEIN"/>
    <property type="match status" value="1"/>
</dbReference>
<keyword evidence="4" id="KW-0732">Signal</keyword>
<gene>
    <name evidence="9" type="ORF">RM541_06320</name>
</gene>
<keyword evidence="2 7" id="KW-0349">Heme</keyword>
<dbReference type="InterPro" id="IPR009056">
    <property type="entry name" value="Cyt_c-like_dom"/>
</dbReference>
<name>A0ABU3DQI4_9FLAO</name>
<keyword evidence="3 7" id="KW-0479">Metal-binding</keyword>
<comment type="subcellular location">
    <subcellularLocation>
        <location evidence="1">Cell envelope</location>
    </subcellularLocation>
</comment>
<keyword evidence="10" id="KW-1185">Reference proteome</keyword>
<dbReference type="PROSITE" id="PS51007">
    <property type="entry name" value="CYTC"/>
    <property type="match status" value="2"/>
</dbReference>
<evidence type="ECO:0000313" key="9">
    <source>
        <dbReference type="EMBL" id="MDT0685970.1"/>
    </source>
</evidence>
<dbReference type="Gene3D" id="1.20.1420.20">
    <property type="entry name" value="M75 peptidase, HXXE motif"/>
    <property type="match status" value="1"/>
</dbReference>
<evidence type="ECO:0000256" key="2">
    <source>
        <dbReference type="ARBA" id="ARBA00022617"/>
    </source>
</evidence>
<evidence type="ECO:0000256" key="4">
    <source>
        <dbReference type="ARBA" id="ARBA00022729"/>
    </source>
</evidence>
<dbReference type="EC" id="1.11.1.5" evidence="9"/>
<accession>A0ABU3DQI4</accession>
<dbReference type="SUPFAM" id="SSF46626">
    <property type="entry name" value="Cytochrome c"/>
    <property type="match status" value="2"/>
</dbReference>
<dbReference type="EMBL" id="JAVRHN010000004">
    <property type="protein sequence ID" value="MDT0685970.1"/>
    <property type="molecule type" value="Genomic_DNA"/>
</dbReference>
<evidence type="ECO:0000256" key="1">
    <source>
        <dbReference type="ARBA" id="ARBA00004196"/>
    </source>
</evidence>
<dbReference type="InterPro" id="IPR004852">
    <property type="entry name" value="Di-haem_cyt_c_peroxidsae"/>
</dbReference>
<organism evidence="9 10">
    <name type="scientific">Autumnicola psychrophila</name>
    <dbReference type="NCBI Taxonomy" id="3075592"/>
    <lineage>
        <taxon>Bacteria</taxon>
        <taxon>Pseudomonadati</taxon>
        <taxon>Bacteroidota</taxon>
        <taxon>Flavobacteriia</taxon>
        <taxon>Flavobacteriales</taxon>
        <taxon>Flavobacteriaceae</taxon>
        <taxon>Autumnicola</taxon>
    </lineage>
</organism>
<dbReference type="Pfam" id="PF03150">
    <property type="entry name" value="CCP_MauG"/>
    <property type="match status" value="1"/>
</dbReference>
<dbReference type="InterPro" id="IPR038352">
    <property type="entry name" value="Imelysin_sf"/>
</dbReference>
<dbReference type="GO" id="GO:0004130">
    <property type="term" value="F:cytochrome-c peroxidase activity"/>
    <property type="evidence" value="ECO:0007669"/>
    <property type="project" value="UniProtKB-EC"/>
</dbReference>